<dbReference type="OrthoDB" id="5346159at2759"/>
<evidence type="ECO:0000256" key="1">
    <source>
        <dbReference type="ARBA" id="ARBA00022969"/>
    </source>
</evidence>
<keyword evidence="4" id="KW-0472">Membrane</keyword>
<reference evidence="6" key="1">
    <citation type="journal article" date="2020" name="Stud. Mycol.">
        <title>101 Dothideomycetes genomes: a test case for predicting lifestyles and emergence of pathogens.</title>
        <authorList>
            <person name="Haridas S."/>
            <person name="Albert R."/>
            <person name="Binder M."/>
            <person name="Bloem J."/>
            <person name="Labutti K."/>
            <person name="Salamov A."/>
            <person name="Andreopoulos B."/>
            <person name="Baker S."/>
            <person name="Barry K."/>
            <person name="Bills G."/>
            <person name="Bluhm B."/>
            <person name="Cannon C."/>
            <person name="Castanera R."/>
            <person name="Culley D."/>
            <person name="Daum C."/>
            <person name="Ezra D."/>
            <person name="Gonzalez J."/>
            <person name="Henrissat B."/>
            <person name="Kuo A."/>
            <person name="Liang C."/>
            <person name="Lipzen A."/>
            <person name="Lutzoni F."/>
            <person name="Magnuson J."/>
            <person name="Mondo S."/>
            <person name="Nolan M."/>
            <person name="Ohm R."/>
            <person name="Pangilinan J."/>
            <person name="Park H.-J."/>
            <person name="Ramirez L."/>
            <person name="Alfaro M."/>
            <person name="Sun H."/>
            <person name="Tritt A."/>
            <person name="Yoshinaga Y."/>
            <person name="Zwiers L.-H."/>
            <person name="Turgeon B."/>
            <person name="Goodwin S."/>
            <person name="Spatafora J."/>
            <person name="Crous P."/>
            <person name="Grigoriev I."/>
        </authorList>
    </citation>
    <scope>NUCLEOTIDE SEQUENCE</scope>
    <source>
        <strain evidence="6">ATCC 16933</strain>
    </source>
</reference>
<dbReference type="InterPro" id="IPR037548">
    <property type="entry name" value="Bqt4"/>
</dbReference>
<feature type="compositionally biased region" description="Basic and acidic residues" evidence="3">
    <location>
        <begin position="328"/>
        <end position="339"/>
    </location>
</feature>
<dbReference type="GO" id="GO:0030435">
    <property type="term" value="P:sporulation resulting in formation of a cellular spore"/>
    <property type="evidence" value="ECO:0007669"/>
    <property type="project" value="UniProtKB-KW"/>
</dbReference>
<dbReference type="EMBL" id="MU001676">
    <property type="protein sequence ID" value="KAF2459039.1"/>
    <property type="molecule type" value="Genomic_DNA"/>
</dbReference>
<dbReference type="AlphaFoldDB" id="A0A6A6P567"/>
<dbReference type="GO" id="GO:0048315">
    <property type="term" value="P:conidium formation"/>
    <property type="evidence" value="ECO:0007669"/>
    <property type="project" value="UniProtKB-KW"/>
</dbReference>
<feature type="region of interest" description="Disordered" evidence="3">
    <location>
        <begin position="328"/>
        <end position="361"/>
    </location>
</feature>
<sequence length="460" mass="49787">MVGKRQLPPQHNPLMMPEHTPEQAILLERRRLGQTNLFAKVGQVGITNATKPENLGNFDYAHLRVPLPKDLKGSGVFSLQRNHMYPESYFLMRRSSDGYVSATGMFKASFPWASVEEEGAERQYHHSIPSAGPDEVAGNVWIAPDDALKLADEYLVRPWIEALLSPEPIPQASREKGAIASPPPYRPAVDKSTEKLGKSKPNLPPPSATPSTRSTRSRELRSASPSKASTATSITSATSPTTAKSPAKKAAATGPSPRKQRAPRKTKAEKDREAREKAEQTEAASSALQTALENGTQSSVATESIAEQAVNGAPVLAGATEDKVHIEVDETVKRDRKTETTTTAVRVEVPAASPDLPLPEKPEEMIANARAMVEEANKMEDASGKAAGKSRKRKAEEAELKDQPEAEEEGAEGSAVKAPAAKRAKTKPTEEQRRKERLRYRAAFGVGATLAIGALIPYFI</sequence>
<evidence type="ECO:0000256" key="3">
    <source>
        <dbReference type="SAM" id="MobiDB-lite"/>
    </source>
</evidence>
<keyword evidence="4" id="KW-1133">Transmembrane helix</keyword>
<evidence type="ECO:0000259" key="5">
    <source>
        <dbReference type="PROSITE" id="PS51299"/>
    </source>
</evidence>
<name>A0A6A6P567_9PEZI</name>
<feature type="compositionally biased region" description="Basic and acidic residues" evidence="3">
    <location>
        <begin position="188"/>
        <end position="197"/>
    </location>
</feature>
<feature type="compositionally biased region" description="Basic and acidic residues" evidence="3">
    <location>
        <begin position="394"/>
        <end position="404"/>
    </location>
</feature>
<proteinExistence type="predicted"/>
<evidence type="ECO:0000313" key="7">
    <source>
        <dbReference type="Proteomes" id="UP000799766"/>
    </source>
</evidence>
<dbReference type="InterPro" id="IPR003163">
    <property type="entry name" value="Tscrpt_reg_HTH_APSES-type"/>
</dbReference>
<feature type="compositionally biased region" description="Low complexity" evidence="3">
    <location>
        <begin position="340"/>
        <end position="352"/>
    </location>
</feature>
<organism evidence="6 7">
    <name type="scientific">Lineolata rhizophorae</name>
    <dbReference type="NCBI Taxonomy" id="578093"/>
    <lineage>
        <taxon>Eukaryota</taxon>
        <taxon>Fungi</taxon>
        <taxon>Dikarya</taxon>
        <taxon>Ascomycota</taxon>
        <taxon>Pezizomycotina</taxon>
        <taxon>Dothideomycetes</taxon>
        <taxon>Dothideomycetes incertae sedis</taxon>
        <taxon>Lineolatales</taxon>
        <taxon>Lineolataceae</taxon>
        <taxon>Lineolata</taxon>
    </lineage>
</organism>
<dbReference type="InterPro" id="IPR036887">
    <property type="entry name" value="HTH_APSES_sf"/>
</dbReference>
<dbReference type="GO" id="GO:1990862">
    <property type="term" value="C:nuclear membrane complex Bqt3-Bqt4"/>
    <property type="evidence" value="ECO:0007669"/>
    <property type="project" value="InterPro"/>
</dbReference>
<dbReference type="InterPro" id="IPR018004">
    <property type="entry name" value="KilA/APSES_HTH"/>
</dbReference>
<evidence type="ECO:0000256" key="2">
    <source>
        <dbReference type="ARBA" id="ARBA00023321"/>
    </source>
</evidence>
<feature type="transmembrane region" description="Helical" evidence="4">
    <location>
        <begin position="442"/>
        <end position="459"/>
    </location>
</feature>
<accession>A0A6A6P567</accession>
<feature type="region of interest" description="Disordered" evidence="3">
    <location>
        <begin position="173"/>
        <end position="305"/>
    </location>
</feature>
<evidence type="ECO:0000256" key="4">
    <source>
        <dbReference type="SAM" id="Phobius"/>
    </source>
</evidence>
<evidence type="ECO:0000313" key="6">
    <source>
        <dbReference type="EMBL" id="KAF2459039.1"/>
    </source>
</evidence>
<keyword evidence="2" id="KW-0183">Conidiation</keyword>
<protein>
    <recommendedName>
        <fullName evidence="5">HTH APSES-type domain-containing protein</fullName>
    </recommendedName>
</protein>
<dbReference type="PANTHER" id="PTHR38044">
    <property type="entry name" value="BOUQUET FORMATION PROTEIN 4"/>
    <property type="match status" value="1"/>
</dbReference>
<dbReference type="GO" id="GO:0044820">
    <property type="term" value="P:mitotic telomere tethering at nuclear periphery"/>
    <property type="evidence" value="ECO:0007669"/>
    <property type="project" value="TreeGrafter"/>
</dbReference>
<dbReference type="GO" id="GO:0003677">
    <property type="term" value="F:DNA binding"/>
    <property type="evidence" value="ECO:0007669"/>
    <property type="project" value="InterPro"/>
</dbReference>
<feature type="compositionally biased region" description="Low complexity" evidence="3">
    <location>
        <begin position="222"/>
        <end position="257"/>
    </location>
</feature>
<dbReference type="SUPFAM" id="SSF54616">
    <property type="entry name" value="DNA-binding domain of Mlu1-box binding protein MBP1"/>
    <property type="match status" value="1"/>
</dbReference>
<keyword evidence="7" id="KW-1185">Reference proteome</keyword>
<dbReference type="SMART" id="SM01252">
    <property type="entry name" value="KilA-N"/>
    <property type="match status" value="1"/>
</dbReference>
<dbReference type="PROSITE" id="PS51299">
    <property type="entry name" value="HTH_APSES"/>
    <property type="match status" value="1"/>
</dbReference>
<dbReference type="PANTHER" id="PTHR38044:SF1">
    <property type="entry name" value="BOUQUET FORMATION PROTEIN 4"/>
    <property type="match status" value="1"/>
</dbReference>
<gene>
    <name evidence="6" type="ORF">BDY21DRAFT_370538</name>
</gene>
<keyword evidence="4" id="KW-0812">Transmembrane</keyword>
<feature type="compositionally biased region" description="Polar residues" evidence="3">
    <location>
        <begin position="282"/>
        <end position="302"/>
    </location>
</feature>
<feature type="region of interest" description="Disordered" evidence="3">
    <location>
        <begin position="375"/>
        <end position="437"/>
    </location>
</feature>
<dbReference type="GO" id="GO:0070197">
    <property type="term" value="P:meiotic attachment of telomere to nuclear envelope"/>
    <property type="evidence" value="ECO:0007669"/>
    <property type="project" value="InterPro"/>
</dbReference>
<feature type="compositionally biased region" description="Basic and acidic residues" evidence="3">
    <location>
        <begin position="266"/>
        <end position="280"/>
    </location>
</feature>
<dbReference type="Proteomes" id="UP000799766">
    <property type="component" value="Unassembled WGS sequence"/>
</dbReference>
<keyword evidence="1" id="KW-0749">Sporulation</keyword>
<feature type="domain" description="HTH APSES-type" evidence="5">
    <location>
        <begin position="66"/>
        <end position="176"/>
    </location>
</feature>